<reference evidence="2" key="1">
    <citation type="submission" date="2023-06" db="EMBL/GenBank/DDBJ databases">
        <title>Phylogenetic Diversity of Rhizobium strains.</title>
        <authorList>
            <person name="Moura F.T."/>
            <person name="Helene L.C.F."/>
            <person name="Hungria M."/>
        </authorList>
    </citation>
    <scope>NUCLEOTIDE SEQUENCE</scope>
    <source>
        <strain evidence="2">CCGE524</strain>
    </source>
</reference>
<dbReference type="RefSeq" id="WP_285884945.1">
    <property type="nucleotide sequence ID" value="NZ_JARFYN010000153.1"/>
</dbReference>
<dbReference type="PANTHER" id="PTHR32063">
    <property type="match status" value="1"/>
</dbReference>
<comment type="caution">
    <text evidence="2">The sequence shown here is derived from an EMBL/GenBank/DDBJ whole genome shotgun (WGS) entry which is preliminary data.</text>
</comment>
<dbReference type="Gene3D" id="3.30.2090.10">
    <property type="entry name" value="Multidrug efflux transporter AcrB TolC docking domain, DN and DC subdomains"/>
    <property type="match status" value="1"/>
</dbReference>
<accession>A0ABT7KR15</accession>
<dbReference type="SUPFAM" id="SSF82693">
    <property type="entry name" value="Multidrug efflux transporter AcrB pore domain, PN1, PN2, PC1 and PC2 subdomains"/>
    <property type="match status" value="1"/>
</dbReference>
<proteinExistence type="predicted"/>
<feature type="transmembrane region" description="Helical" evidence="1">
    <location>
        <begin position="380"/>
        <end position="402"/>
    </location>
</feature>
<evidence type="ECO:0000256" key="1">
    <source>
        <dbReference type="SAM" id="Phobius"/>
    </source>
</evidence>
<sequence>VLLFAGSIVGLSMVQQQFFPSSDRPELIVDWNLPQNSSIAETSRQMAQFEHEMLTGNSAVDHWSTYVGSGAPRFILSFDVQPADAAFGQTVIVPKGLDVRDKLKEQVEAYLQKTFPGTDAYVKLLEVGPPVGKPIQYRVSGEDLQTVRDLAQKLASIVGTHPALKNLAFDWNEPARVVKINVLQDMARQLGVSSQDIAMALNTVVQGEAITQVRDDIYLVDVVGRAAERERRSIDTLLDLQLQSGNGQSVPLSSVATFHYELEQPTIWRRDRVPTITIKAGIRDATQPATIVKDLSGRVAAFEKTLPPGYSVQVAGAVEESAKSQGPIAKVAPAMFLVMATLLMIQLQSFHRLFLVFSVAPLALIGVVVALLVSKAPLGFVALLGVLALVGILIRNSVILIVQIEELRAEGMSAWKAVVEATEHRMRPIMLTAAAA</sequence>
<keyword evidence="1" id="KW-0812">Transmembrane</keyword>
<gene>
    <name evidence="2" type="ORF">PY650_36470</name>
</gene>
<feature type="non-terminal residue" evidence="2">
    <location>
        <position position="1"/>
    </location>
</feature>
<keyword evidence="3" id="KW-1185">Reference proteome</keyword>
<keyword evidence="1" id="KW-1133">Transmembrane helix</keyword>
<feature type="transmembrane region" description="Helical" evidence="1">
    <location>
        <begin position="354"/>
        <end position="374"/>
    </location>
</feature>
<dbReference type="InterPro" id="IPR027463">
    <property type="entry name" value="AcrB_DN_DC_subdom"/>
</dbReference>
<dbReference type="SUPFAM" id="SSF82866">
    <property type="entry name" value="Multidrug efflux transporter AcrB transmembrane domain"/>
    <property type="match status" value="1"/>
</dbReference>
<dbReference type="PANTHER" id="PTHR32063:SF64">
    <property type="entry name" value="ACRB_ACRD_ACRF FAMILY PROTEIN"/>
    <property type="match status" value="1"/>
</dbReference>
<dbReference type="Gene3D" id="3.30.70.1430">
    <property type="entry name" value="Multidrug efflux transporter AcrB pore domain"/>
    <property type="match status" value="1"/>
</dbReference>
<keyword evidence="1" id="KW-0472">Membrane</keyword>
<dbReference type="Gene3D" id="3.30.70.1440">
    <property type="entry name" value="Multidrug efflux transporter AcrB pore domain"/>
    <property type="match status" value="1"/>
</dbReference>
<dbReference type="Proteomes" id="UP001172630">
    <property type="component" value="Unassembled WGS sequence"/>
</dbReference>
<feature type="non-terminal residue" evidence="2">
    <location>
        <position position="436"/>
    </location>
</feature>
<evidence type="ECO:0000313" key="2">
    <source>
        <dbReference type="EMBL" id="MDL2410921.1"/>
    </source>
</evidence>
<dbReference type="SUPFAM" id="SSF82714">
    <property type="entry name" value="Multidrug efflux transporter AcrB TolC docking domain, DN and DC subdomains"/>
    <property type="match status" value="1"/>
</dbReference>
<name>A0ABT7KR15_9HYPH</name>
<dbReference type="InterPro" id="IPR001036">
    <property type="entry name" value="Acrflvin-R"/>
</dbReference>
<organism evidence="2 3">
    <name type="scientific">Rhizobium calliandrae</name>
    <dbReference type="NCBI Taxonomy" id="1312182"/>
    <lineage>
        <taxon>Bacteria</taxon>
        <taxon>Pseudomonadati</taxon>
        <taxon>Pseudomonadota</taxon>
        <taxon>Alphaproteobacteria</taxon>
        <taxon>Hyphomicrobiales</taxon>
        <taxon>Rhizobiaceae</taxon>
        <taxon>Rhizobium/Agrobacterium group</taxon>
        <taxon>Rhizobium</taxon>
    </lineage>
</organism>
<dbReference type="EMBL" id="JARFYN010000153">
    <property type="protein sequence ID" value="MDL2410921.1"/>
    <property type="molecule type" value="Genomic_DNA"/>
</dbReference>
<protein>
    <submittedName>
        <fullName evidence="2">Efflux RND transporter permease subunit</fullName>
    </submittedName>
</protein>
<evidence type="ECO:0000313" key="3">
    <source>
        <dbReference type="Proteomes" id="UP001172630"/>
    </source>
</evidence>
<dbReference type="Gene3D" id="1.20.1640.10">
    <property type="entry name" value="Multidrug efflux transporter AcrB transmembrane domain"/>
    <property type="match status" value="1"/>
</dbReference>
<dbReference type="Pfam" id="PF00873">
    <property type="entry name" value="ACR_tran"/>
    <property type="match status" value="1"/>
</dbReference>